<reference evidence="2" key="1">
    <citation type="submission" date="2018-07" db="EMBL/GenBank/DDBJ databases">
        <title>Complete Genome Sequence of Spiroplasma phoeniceum.</title>
        <authorList>
            <person name="Davis R.E."/>
            <person name="Shao J.Y."/>
            <person name="Zhao Y."/>
            <person name="Silver A."/>
            <person name="Stump z."/>
            <person name="Gasparich G."/>
        </authorList>
    </citation>
    <scope>NUCLEOTIDE SEQUENCE [LARGE SCALE GENOMIC DNA]</scope>
    <source>
        <strain evidence="2">P40</strain>
    </source>
</reference>
<accession>A0A345DN94</accession>
<organism evidence="1 2">
    <name type="scientific">Spiroplasma phoeniceum P40</name>
    <dbReference type="NCBI Taxonomy" id="1276259"/>
    <lineage>
        <taxon>Bacteria</taxon>
        <taxon>Bacillati</taxon>
        <taxon>Mycoplasmatota</taxon>
        <taxon>Mollicutes</taxon>
        <taxon>Entomoplasmatales</taxon>
        <taxon>Spiroplasmataceae</taxon>
        <taxon>Spiroplasma</taxon>
    </lineage>
</organism>
<keyword evidence="2" id="KW-1185">Reference proteome</keyword>
<name>A0A345DN94_9MOLU</name>
<dbReference type="KEGG" id="sphh:SDAV_00695"/>
<dbReference type="AlphaFoldDB" id="A0A345DN94"/>
<evidence type="ECO:0000313" key="2">
    <source>
        <dbReference type="Proteomes" id="UP000253689"/>
    </source>
</evidence>
<gene>
    <name evidence="1" type="ORF">SDAV_00695</name>
</gene>
<proteinExistence type="predicted"/>
<protein>
    <submittedName>
        <fullName evidence="1">Uncharacterized protein</fullName>
    </submittedName>
</protein>
<dbReference type="Proteomes" id="UP000253689">
    <property type="component" value="Chromosome"/>
</dbReference>
<evidence type="ECO:0000313" key="1">
    <source>
        <dbReference type="EMBL" id="AXF95682.1"/>
    </source>
</evidence>
<sequence>MLNMIKKIYLNQNLISQEIKNKTHILINKQKDCVVLDKNCLGLSNYKNYFCLKIDENKNYAVHSSINNKNGNIVGKNLILSFEKLKHENKKQFNSQNNIDANNDLLNKYDNHYKNNKIQQQKLTSEELKQLLEDLENIYNPNYWDNGFYLEYNKYEKIT</sequence>
<dbReference type="EMBL" id="CP031088">
    <property type="protein sequence ID" value="AXF95682.1"/>
    <property type="molecule type" value="Genomic_DNA"/>
</dbReference>